<dbReference type="CDD" id="cd10032">
    <property type="entry name" value="UDG-F6_HDG"/>
    <property type="match status" value="1"/>
</dbReference>
<dbReference type="SUPFAM" id="SSF52141">
    <property type="entry name" value="Uracil-DNA glycosylase-like"/>
    <property type="match status" value="1"/>
</dbReference>
<comment type="caution">
    <text evidence="1">The sequence shown here is derived from an EMBL/GenBank/DDBJ whole genome shotgun (WGS) entry which is preliminary data.</text>
</comment>
<dbReference type="Gene3D" id="3.40.470.10">
    <property type="entry name" value="Uracil-DNA glycosylase-like domain"/>
    <property type="match status" value="1"/>
</dbReference>
<proteinExistence type="predicted"/>
<sequence length="195" mass="21403">MPQAETHPFPPLLPPSARVMLMGTFPPKADKHAMAFHYPNFQNDMWRIFGLVFFNDAAHFQKQPEKAFDADKIKAFLHARGIASCPTVIKAVRERDNAADQFLTPVELVDLDAVLTQMPDCRAIGATGGKAAEILVSMLPQKTTAPKTGETIAFPYAGRELTLTRLPSTSRAYPLALEKKAAAYRAFFQAAGLAD</sequence>
<dbReference type="RefSeq" id="WP_238748519.1">
    <property type="nucleotide sequence ID" value="NZ_JAKOOW010000037.1"/>
</dbReference>
<keyword evidence="2" id="KW-1185">Reference proteome</keyword>
<dbReference type="EMBL" id="JAKOOW010000037">
    <property type="protein sequence ID" value="MCG6504958.1"/>
    <property type="molecule type" value="Genomic_DNA"/>
</dbReference>
<organism evidence="1 2">
    <name type="scientific">Kingella pumchi</name>
    <dbReference type="NCBI Taxonomy" id="2779506"/>
    <lineage>
        <taxon>Bacteria</taxon>
        <taxon>Pseudomonadati</taxon>
        <taxon>Pseudomonadota</taxon>
        <taxon>Betaproteobacteria</taxon>
        <taxon>Neisseriales</taxon>
        <taxon>Neisseriaceae</taxon>
        <taxon>Kingella</taxon>
    </lineage>
</organism>
<evidence type="ECO:0000313" key="1">
    <source>
        <dbReference type="EMBL" id="MCG6504958.1"/>
    </source>
</evidence>
<name>A0ABS9NQ82_9NEIS</name>
<protein>
    <submittedName>
        <fullName evidence="1">DNA glycosylase</fullName>
    </submittedName>
</protein>
<accession>A0ABS9NQ82</accession>
<dbReference type="Proteomes" id="UP001298424">
    <property type="component" value="Unassembled WGS sequence"/>
</dbReference>
<reference evidence="1 2" key="1">
    <citation type="submission" date="2022-02" db="EMBL/GenBank/DDBJ databases">
        <title>Genome sequence data of Kingella unionensis sp. nov. strain CICC 24913 (CCUG 75125).</title>
        <authorList>
            <person name="Xiao M."/>
        </authorList>
    </citation>
    <scope>NUCLEOTIDE SEQUENCE [LARGE SCALE GENOMIC DNA]</scope>
    <source>
        <strain evidence="1 2">CICC 24913</strain>
    </source>
</reference>
<gene>
    <name evidence="1" type="ORF">MB824_10675</name>
</gene>
<dbReference type="InterPro" id="IPR036895">
    <property type="entry name" value="Uracil-DNA_glycosylase-like_sf"/>
</dbReference>
<evidence type="ECO:0000313" key="2">
    <source>
        <dbReference type="Proteomes" id="UP001298424"/>
    </source>
</evidence>